<organism evidence="1 2">
    <name type="scientific">Phytohabitans aurantiacus</name>
    <dbReference type="NCBI Taxonomy" id="3016789"/>
    <lineage>
        <taxon>Bacteria</taxon>
        <taxon>Bacillati</taxon>
        <taxon>Actinomycetota</taxon>
        <taxon>Actinomycetes</taxon>
        <taxon>Micromonosporales</taxon>
        <taxon>Micromonosporaceae</taxon>
    </lineage>
</organism>
<protein>
    <recommendedName>
        <fullName evidence="3">Tetratricopeptide repeat protein</fullName>
    </recommendedName>
</protein>
<proteinExistence type="predicted"/>
<evidence type="ECO:0008006" key="3">
    <source>
        <dbReference type="Google" id="ProtNLM"/>
    </source>
</evidence>
<keyword evidence="2" id="KW-1185">Reference proteome</keyword>
<dbReference type="RefSeq" id="WP_281906436.1">
    <property type="nucleotide sequence ID" value="NZ_BSDI01000110.1"/>
</dbReference>
<evidence type="ECO:0000313" key="2">
    <source>
        <dbReference type="Proteomes" id="UP001144280"/>
    </source>
</evidence>
<dbReference type="Proteomes" id="UP001144280">
    <property type="component" value="Unassembled WGS sequence"/>
</dbReference>
<dbReference type="Pfam" id="PF14559">
    <property type="entry name" value="TPR_19"/>
    <property type="match status" value="1"/>
</dbReference>
<dbReference type="SUPFAM" id="SSF48452">
    <property type="entry name" value="TPR-like"/>
    <property type="match status" value="1"/>
</dbReference>
<name>A0ABQ5RC04_9ACTN</name>
<evidence type="ECO:0000313" key="1">
    <source>
        <dbReference type="EMBL" id="GLI03910.1"/>
    </source>
</evidence>
<reference evidence="1" key="1">
    <citation type="submission" date="2022-12" db="EMBL/GenBank/DDBJ databases">
        <title>New Phytohabitans aurantiacus sp. RD004123 nov., an actinomycete isolated from soil.</title>
        <authorList>
            <person name="Triningsih D.W."/>
            <person name="Harunari E."/>
            <person name="Igarashi Y."/>
        </authorList>
    </citation>
    <scope>NUCLEOTIDE SEQUENCE</scope>
    <source>
        <strain evidence="1">RD004123</strain>
    </source>
</reference>
<gene>
    <name evidence="1" type="ORF">Pa4123_91910</name>
</gene>
<accession>A0ABQ5RC04</accession>
<comment type="caution">
    <text evidence="1">The sequence shown here is derived from an EMBL/GenBank/DDBJ whole genome shotgun (WGS) entry which is preliminary data.</text>
</comment>
<dbReference type="InterPro" id="IPR011990">
    <property type="entry name" value="TPR-like_helical_dom_sf"/>
</dbReference>
<dbReference type="Gene3D" id="1.25.40.10">
    <property type="entry name" value="Tetratricopeptide repeat domain"/>
    <property type="match status" value="1"/>
</dbReference>
<dbReference type="EMBL" id="BSDI01000110">
    <property type="protein sequence ID" value="GLI03910.1"/>
    <property type="molecule type" value="Genomic_DNA"/>
</dbReference>
<sequence length="124" mass="13877">MDLSAEYERAKFYVALGKPAEAARILEPVAAAEPRNSEVRLELAMAYFGSAQLTNAERELRVLIERDPSDAYAHHLLGRTLERQSRLTDALTHLRIAAAMSTKPEYAEAARRVADRVGRRPPTM</sequence>